<keyword evidence="2" id="KW-1185">Reference proteome</keyword>
<dbReference type="AlphaFoldDB" id="A0A0P7BVC6"/>
<gene>
    <name evidence="1" type="ORF">AK830_g844</name>
</gene>
<comment type="caution">
    <text evidence="1">The sequence shown here is derived from an EMBL/GenBank/DDBJ whole genome shotgun (WGS) entry which is preliminary data.</text>
</comment>
<reference evidence="1 2" key="1">
    <citation type="submission" date="2015-09" db="EMBL/GenBank/DDBJ databases">
        <title>Draft genome of a European isolate of the apple canker pathogen Neonectria ditissima.</title>
        <authorList>
            <person name="Gomez-Cortecero A."/>
            <person name="Harrison R.J."/>
            <person name="Armitage A.D."/>
        </authorList>
    </citation>
    <scope>NUCLEOTIDE SEQUENCE [LARGE SCALE GENOMIC DNA]</scope>
    <source>
        <strain evidence="1 2">R09/05</strain>
    </source>
</reference>
<dbReference type="EMBL" id="LKCW01000005">
    <property type="protein sequence ID" value="KPM45699.1"/>
    <property type="molecule type" value="Genomic_DNA"/>
</dbReference>
<protein>
    <submittedName>
        <fullName evidence="1">Uncharacterized protein</fullName>
    </submittedName>
</protein>
<name>A0A0P7BVC6_9HYPO</name>
<accession>A0A0P7BVC6</accession>
<proteinExistence type="predicted"/>
<organism evidence="1 2">
    <name type="scientific">Neonectria ditissima</name>
    <dbReference type="NCBI Taxonomy" id="78410"/>
    <lineage>
        <taxon>Eukaryota</taxon>
        <taxon>Fungi</taxon>
        <taxon>Dikarya</taxon>
        <taxon>Ascomycota</taxon>
        <taxon>Pezizomycotina</taxon>
        <taxon>Sordariomycetes</taxon>
        <taxon>Hypocreomycetidae</taxon>
        <taxon>Hypocreales</taxon>
        <taxon>Nectriaceae</taxon>
        <taxon>Neonectria</taxon>
    </lineage>
</organism>
<dbReference type="Proteomes" id="UP000050424">
    <property type="component" value="Unassembled WGS sequence"/>
</dbReference>
<sequence length="140" mass="15075">MSAMGTCVELHGISALAPPNVSLAARPPAELRALQSKPPSVLAMKYNRDWSWASDPPQWDSEMGCSSELRRSGQGGSFGGLPSCKFPAMASSFRPCILVMQRREQARAGCRPVVLAIDAARPQEIIATEVRVLVQVLLPS</sequence>
<evidence type="ECO:0000313" key="2">
    <source>
        <dbReference type="Proteomes" id="UP000050424"/>
    </source>
</evidence>
<evidence type="ECO:0000313" key="1">
    <source>
        <dbReference type="EMBL" id="KPM45699.1"/>
    </source>
</evidence>